<proteinExistence type="predicted"/>
<organism evidence="2 3">
    <name type="scientific">Linnemannia elongata AG-77</name>
    <dbReference type="NCBI Taxonomy" id="1314771"/>
    <lineage>
        <taxon>Eukaryota</taxon>
        <taxon>Fungi</taxon>
        <taxon>Fungi incertae sedis</taxon>
        <taxon>Mucoromycota</taxon>
        <taxon>Mortierellomycotina</taxon>
        <taxon>Mortierellomycetes</taxon>
        <taxon>Mortierellales</taxon>
        <taxon>Mortierellaceae</taxon>
        <taxon>Linnemannia</taxon>
    </lineage>
</organism>
<feature type="transmembrane region" description="Helical" evidence="1">
    <location>
        <begin position="42"/>
        <end position="59"/>
    </location>
</feature>
<gene>
    <name evidence="2" type="ORF">K457DRAFT_138326</name>
</gene>
<keyword evidence="1" id="KW-0472">Membrane</keyword>
<dbReference type="Proteomes" id="UP000078512">
    <property type="component" value="Unassembled WGS sequence"/>
</dbReference>
<evidence type="ECO:0000313" key="3">
    <source>
        <dbReference type="Proteomes" id="UP000078512"/>
    </source>
</evidence>
<keyword evidence="1" id="KW-0812">Transmembrane</keyword>
<accession>A0A197JWJ1</accession>
<reference evidence="2 3" key="1">
    <citation type="submission" date="2016-05" db="EMBL/GenBank/DDBJ databases">
        <title>Genome sequencing reveals origins of a unique bacterial endosymbiosis in the earliest lineages of terrestrial Fungi.</title>
        <authorList>
            <consortium name="DOE Joint Genome Institute"/>
            <person name="Uehling J."/>
            <person name="Gryganskyi A."/>
            <person name="Hameed K."/>
            <person name="Tschaplinski T."/>
            <person name="Misztal P."/>
            <person name="Wu S."/>
            <person name="Desiro A."/>
            <person name="Vande Pol N."/>
            <person name="Du Z.-Y."/>
            <person name="Zienkiewicz A."/>
            <person name="Zienkiewicz K."/>
            <person name="Morin E."/>
            <person name="Tisserant E."/>
            <person name="Splivallo R."/>
            <person name="Hainaut M."/>
            <person name="Henrissat B."/>
            <person name="Ohm R."/>
            <person name="Kuo A."/>
            <person name="Yan J."/>
            <person name="Lipzen A."/>
            <person name="Nolan M."/>
            <person name="Labutti K."/>
            <person name="Barry K."/>
            <person name="Goldstein A."/>
            <person name="Labbe J."/>
            <person name="Schadt C."/>
            <person name="Tuskan G."/>
            <person name="Grigoriev I."/>
            <person name="Martin F."/>
            <person name="Vilgalys R."/>
            <person name="Bonito G."/>
        </authorList>
    </citation>
    <scope>NUCLEOTIDE SEQUENCE [LARGE SCALE GENOMIC DNA]</scope>
    <source>
        <strain evidence="2 3">AG-77</strain>
    </source>
</reference>
<evidence type="ECO:0000256" key="1">
    <source>
        <dbReference type="SAM" id="Phobius"/>
    </source>
</evidence>
<keyword evidence="1" id="KW-1133">Transmembrane helix</keyword>
<dbReference type="EMBL" id="KV442045">
    <property type="protein sequence ID" value="OAQ28806.1"/>
    <property type="molecule type" value="Genomic_DNA"/>
</dbReference>
<name>A0A197JWJ1_9FUNG</name>
<protein>
    <submittedName>
        <fullName evidence="2">Uncharacterized protein</fullName>
    </submittedName>
</protein>
<keyword evidence="3" id="KW-1185">Reference proteome</keyword>
<dbReference type="AlphaFoldDB" id="A0A197JWJ1"/>
<sequence>MDHFKLSLVLLFFLPLFLPHWLQVLNLPTFSHAPTFSFPPNSVIASSLLTLFSLLLLPIRTPLTAFC</sequence>
<evidence type="ECO:0000313" key="2">
    <source>
        <dbReference type="EMBL" id="OAQ28806.1"/>
    </source>
</evidence>